<keyword evidence="7" id="KW-1185">Reference proteome</keyword>
<dbReference type="Pfam" id="PF00550">
    <property type="entry name" value="PP-binding"/>
    <property type="match status" value="1"/>
</dbReference>
<dbReference type="EMBL" id="LBMM01007055">
    <property type="protein sequence ID" value="KMQ90083.1"/>
    <property type="molecule type" value="Genomic_DNA"/>
</dbReference>
<proteinExistence type="predicted"/>
<evidence type="ECO:0000256" key="2">
    <source>
        <dbReference type="ARBA" id="ARBA00022553"/>
    </source>
</evidence>
<feature type="compositionally biased region" description="Polar residues" evidence="3">
    <location>
        <begin position="446"/>
        <end position="460"/>
    </location>
</feature>
<evidence type="ECO:0000259" key="5">
    <source>
        <dbReference type="SMART" id="SM00823"/>
    </source>
</evidence>
<feature type="region of interest" description="Disordered" evidence="3">
    <location>
        <begin position="613"/>
        <end position="686"/>
    </location>
</feature>
<dbReference type="Gene3D" id="1.10.1200.10">
    <property type="entry name" value="ACP-like"/>
    <property type="match status" value="1"/>
</dbReference>
<reference evidence="6 7" key="1">
    <citation type="submission" date="2015-04" db="EMBL/GenBank/DDBJ databases">
        <title>Lasius niger genome sequencing.</title>
        <authorList>
            <person name="Konorov E.A."/>
            <person name="Nikitin M.A."/>
            <person name="Kirill M.V."/>
            <person name="Chang P."/>
        </authorList>
    </citation>
    <scope>NUCLEOTIDE SEQUENCE [LARGE SCALE GENOMIC DNA]</scope>
    <source>
        <tissue evidence="6">Whole</tissue>
    </source>
</reference>
<feature type="transmembrane region" description="Helical" evidence="4">
    <location>
        <begin position="560"/>
        <end position="584"/>
    </location>
</feature>
<evidence type="ECO:0000313" key="6">
    <source>
        <dbReference type="EMBL" id="KMQ90083.1"/>
    </source>
</evidence>
<dbReference type="STRING" id="67767.A0A0J7KI40"/>
<name>A0A0J7KI40_LASNI</name>
<feature type="domain" description="Polyketide synthase-like phosphopantetheine-binding" evidence="5">
    <location>
        <begin position="44"/>
        <end position="98"/>
    </location>
</feature>
<comment type="caution">
    <text evidence="6">The sequence shown here is derived from an EMBL/GenBank/DDBJ whole genome shotgun (WGS) entry which is preliminary data.</text>
</comment>
<evidence type="ECO:0000256" key="1">
    <source>
        <dbReference type="ARBA" id="ARBA00022450"/>
    </source>
</evidence>
<feature type="compositionally biased region" description="Polar residues" evidence="3">
    <location>
        <begin position="620"/>
        <end position="648"/>
    </location>
</feature>
<dbReference type="OrthoDB" id="6624682at2759"/>
<dbReference type="PaxDb" id="67767-A0A0J7KI40"/>
<dbReference type="Proteomes" id="UP000036403">
    <property type="component" value="Unassembled WGS sequence"/>
</dbReference>
<keyword evidence="4" id="KW-0472">Membrane</keyword>
<accession>A0A0J7KI40</accession>
<evidence type="ECO:0000256" key="4">
    <source>
        <dbReference type="SAM" id="Phobius"/>
    </source>
</evidence>
<evidence type="ECO:0000256" key="3">
    <source>
        <dbReference type="SAM" id="MobiDB-lite"/>
    </source>
</evidence>
<dbReference type="Gene3D" id="3.40.50.720">
    <property type="entry name" value="NAD(P)-binding Rossmann-like Domain"/>
    <property type="match status" value="1"/>
</dbReference>
<gene>
    <name evidence="6" type="ORF">RF55_10200</name>
</gene>
<protein>
    <recommendedName>
        <fullName evidence="5">Polyketide synthase-like phosphopantetheine-binding domain-containing protein</fullName>
    </recommendedName>
</protein>
<dbReference type="InterPro" id="IPR020806">
    <property type="entry name" value="PKS_PP-bd"/>
</dbReference>
<organism evidence="6 7">
    <name type="scientific">Lasius niger</name>
    <name type="common">Black garden ant</name>
    <dbReference type="NCBI Taxonomy" id="67767"/>
    <lineage>
        <taxon>Eukaryota</taxon>
        <taxon>Metazoa</taxon>
        <taxon>Ecdysozoa</taxon>
        <taxon>Arthropoda</taxon>
        <taxon>Hexapoda</taxon>
        <taxon>Insecta</taxon>
        <taxon>Pterygota</taxon>
        <taxon>Neoptera</taxon>
        <taxon>Endopterygota</taxon>
        <taxon>Hymenoptera</taxon>
        <taxon>Apocrita</taxon>
        <taxon>Aculeata</taxon>
        <taxon>Formicoidea</taxon>
        <taxon>Formicidae</taxon>
        <taxon>Formicinae</taxon>
        <taxon>Lasius</taxon>
        <taxon>Lasius</taxon>
    </lineage>
</organism>
<evidence type="ECO:0000313" key="7">
    <source>
        <dbReference type="Proteomes" id="UP000036403"/>
    </source>
</evidence>
<dbReference type="GO" id="GO:0031177">
    <property type="term" value="F:phosphopantetheine binding"/>
    <property type="evidence" value="ECO:0007669"/>
    <property type="project" value="InterPro"/>
</dbReference>
<keyword evidence="1" id="KW-0596">Phosphopantetheine</keyword>
<dbReference type="InterPro" id="IPR009081">
    <property type="entry name" value="PP-bd_ACP"/>
</dbReference>
<keyword evidence="4" id="KW-0812">Transmembrane</keyword>
<sequence length="911" mass="101704">MVIGGTLQQKIVSCIERLEEFLLQQHPVVASMVVAEKRSDAFGASNIVETVANIMGLKDLNNVARHTPLPELGMDSMMAVEIKQTLEREFDVFLTAQNIRYLNFAKLIEMFDRDTLKDKSGRDENDLTGIKLFVRLIEDEIILIEHLPGRRVHLQDFFWTGLEDAPPWVDPNQGLTFYETKTIVHTVTVYTPNNEEGPSDPISPHRPDTYNPECITCIEPTPRLDDDDDQSIGVLIGDDPGPRYWLLTVLRPGEAVPPKVELRLARLYRAAFSRQQQRHLGLLSTDPRSRRGTLLRDLVGRKVIPERFETLSRVKVRQEEISANATKAQPSELIAGTVESSSIHAETEASVSNLTDKLYFPNVSQIKSMRMIEIPRPKKMTFDVDATDDRVKPTKEDFALRKIIKTLKGDTRSLLLDDESTTVDSTYPDKTGDSSEQIPRKLMPTSIDSKSNNTDVISKNRSSDDEGAGMRSRLRLADGSIPGVVKVRMQNTSVIEGGAMRLIYSVHLDDKPVPAETAARDMALLSPQEVALELGAPVIIQSEPYLKESRPLALSRKRDAWLLIGAASAGVVLLILVLTGLILAAKRKRAHSAVVAPPNRSILKKEREYAATTPGLDNAAFSTSETEIKTDGTSQRQTPRTLSRTPITPDTPDSLELGIHEVSSDDDEEPKKTRGSTSWSIQEHPVKKARISHARMMRTNAMDQPRTPDSLDTVTDHVETLESLENGYVKREESTASPRSYLSMPSCKQFPSMRSVEPLSRVLEPVMVRHLDIDSPELVRRDRDGNIDDTFLTRTSSTSKDPGAVGPIVWNLSKQFFSTEGNGTSETDVDGMYHLPSGPVGRARRRLHELLEDSFSLFGSRDVKIKEPQQPQTSQTSASFARTADTLAILSETRGKSAHVRYISFFFSFFF</sequence>
<feature type="region of interest" description="Disordered" evidence="3">
    <location>
        <begin position="444"/>
        <end position="470"/>
    </location>
</feature>
<keyword evidence="4" id="KW-1133">Transmembrane helix</keyword>
<dbReference type="SMART" id="SM00823">
    <property type="entry name" value="PKS_PP"/>
    <property type="match status" value="1"/>
</dbReference>
<dbReference type="InterPro" id="IPR036736">
    <property type="entry name" value="ACP-like_sf"/>
</dbReference>
<dbReference type="SUPFAM" id="SSF47336">
    <property type="entry name" value="ACP-like"/>
    <property type="match status" value="1"/>
</dbReference>
<keyword evidence="2" id="KW-0597">Phosphoprotein</keyword>
<dbReference type="AlphaFoldDB" id="A0A0J7KI40"/>